<dbReference type="Pfam" id="PF10076">
    <property type="entry name" value="Phage_Mu_Gp48"/>
    <property type="match status" value="1"/>
</dbReference>
<gene>
    <name evidence="1" type="ORF">LCGC14_1372410</name>
</gene>
<accession>A0A0F9K5B0</accession>
<sequence>MASRTALEYLRLLQSLLPKGWAWNRAEGSVLTEFLYGQAEEFSRVDQRSFDLISERDTRFTSELLVDHEIDFGLPDECSEEGETIQERRAAAHSRLIALGQQNPQYFIDIAAAYGYTATVTEFSPFWCGIHGSGDPCGDQENLFYWKITITTGPGNVIYFLSGSSQSGDPLSRLVGTDSMICSLNRYKPGHTILIINFDGPEYNVEFDSAFDSLPTTTSSLEGAFSQAFGLGFDVNWGGDFEKNAFSIAYKKPF</sequence>
<proteinExistence type="predicted"/>
<dbReference type="AlphaFoldDB" id="A0A0F9K5B0"/>
<dbReference type="InterPro" id="IPR018755">
    <property type="entry name" value="Phage_Mu_Gp48"/>
</dbReference>
<name>A0A0F9K5B0_9ZZZZ</name>
<comment type="caution">
    <text evidence="1">The sequence shown here is derived from an EMBL/GenBank/DDBJ whole genome shotgun (WGS) entry which is preliminary data.</text>
</comment>
<organism evidence="1">
    <name type="scientific">marine sediment metagenome</name>
    <dbReference type="NCBI Taxonomy" id="412755"/>
    <lineage>
        <taxon>unclassified sequences</taxon>
        <taxon>metagenomes</taxon>
        <taxon>ecological metagenomes</taxon>
    </lineage>
</organism>
<protein>
    <submittedName>
        <fullName evidence="1">Uncharacterized protein</fullName>
    </submittedName>
</protein>
<evidence type="ECO:0000313" key="1">
    <source>
        <dbReference type="EMBL" id="KKM77208.1"/>
    </source>
</evidence>
<reference evidence="1" key="1">
    <citation type="journal article" date="2015" name="Nature">
        <title>Complex archaea that bridge the gap between prokaryotes and eukaryotes.</title>
        <authorList>
            <person name="Spang A."/>
            <person name="Saw J.H."/>
            <person name="Jorgensen S.L."/>
            <person name="Zaremba-Niedzwiedzka K."/>
            <person name="Martijn J."/>
            <person name="Lind A.E."/>
            <person name="van Eijk R."/>
            <person name="Schleper C."/>
            <person name="Guy L."/>
            <person name="Ettema T.J."/>
        </authorList>
    </citation>
    <scope>NUCLEOTIDE SEQUENCE</scope>
</reference>
<dbReference type="EMBL" id="LAZR01008678">
    <property type="protein sequence ID" value="KKM77208.1"/>
    <property type="molecule type" value="Genomic_DNA"/>
</dbReference>